<evidence type="ECO:0000259" key="5">
    <source>
        <dbReference type="PROSITE" id="PS50865"/>
    </source>
</evidence>
<reference evidence="6" key="1">
    <citation type="submission" date="2020-11" db="EMBL/GenBank/DDBJ databases">
        <authorList>
            <person name="Koelle M."/>
            <person name="Horta M.A.C."/>
            <person name="Nowrousian M."/>
            <person name="Ohm R.A."/>
            <person name="Benz P."/>
            <person name="Pilgard A."/>
        </authorList>
    </citation>
    <scope>NUCLEOTIDE SEQUENCE</scope>
    <source>
        <strain evidence="6">FPRL280</strain>
    </source>
</reference>
<evidence type="ECO:0000313" key="7">
    <source>
        <dbReference type="Proteomes" id="UP000639403"/>
    </source>
</evidence>
<sequence length="241" mass="27825">MTPPPTNESVIFCNNRGCTVWKSRGIQLKRCQGCRIKRYCSKKCQTAAWPSHKGECLEARATRQMMCNSVEERKLWMDLQRWADRNRTPCYNGLLAALDLPNRPQAQQETLLMVELEYSPGAQHLSDRFSTTKVMVTRWQKLEESEDAWIRQNLAKLAIKRAQLEAEVMSLPQWIVYGVGIVVLIVHFADPTARAGYMFLDLPYRIQNLDLLSRPLFSRTGWPYELMEELDGTGKGRRNVS</sequence>
<evidence type="ECO:0000256" key="1">
    <source>
        <dbReference type="ARBA" id="ARBA00022723"/>
    </source>
</evidence>
<dbReference type="Proteomes" id="UP000639403">
    <property type="component" value="Unassembled WGS sequence"/>
</dbReference>
<dbReference type="EMBL" id="JADOXO010000009">
    <property type="protein sequence ID" value="KAF9820566.1"/>
    <property type="molecule type" value="Genomic_DNA"/>
</dbReference>
<evidence type="ECO:0000256" key="4">
    <source>
        <dbReference type="PROSITE-ProRule" id="PRU00134"/>
    </source>
</evidence>
<gene>
    <name evidence="6" type="ORF">IEO21_01269</name>
</gene>
<dbReference type="AlphaFoldDB" id="A0A8H7P9R0"/>
<evidence type="ECO:0000256" key="2">
    <source>
        <dbReference type="ARBA" id="ARBA00022771"/>
    </source>
</evidence>
<reference evidence="6" key="2">
    <citation type="journal article" name="Front. Microbiol.">
        <title>Degradative Capacity of Two Strains of Rhodonia placenta: From Phenotype to Genotype.</title>
        <authorList>
            <person name="Kolle M."/>
            <person name="Horta M.A.C."/>
            <person name="Nowrousian M."/>
            <person name="Ohm R.A."/>
            <person name="Benz J.P."/>
            <person name="Pilgard A."/>
        </authorList>
    </citation>
    <scope>NUCLEOTIDE SEQUENCE</scope>
    <source>
        <strain evidence="6">FPRL280</strain>
    </source>
</reference>
<accession>A0A8H7P9R0</accession>
<keyword evidence="1" id="KW-0479">Metal-binding</keyword>
<organism evidence="6 7">
    <name type="scientific">Rhodonia placenta</name>
    <dbReference type="NCBI Taxonomy" id="104341"/>
    <lineage>
        <taxon>Eukaryota</taxon>
        <taxon>Fungi</taxon>
        <taxon>Dikarya</taxon>
        <taxon>Basidiomycota</taxon>
        <taxon>Agaricomycotina</taxon>
        <taxon>Agaricomycetes</taxon>
        <taxon>Polyporales</taxon>
        <taxon>Adustoporiaceae</taxon>
        <taxon>Rhodonia</taxon>
    </lineage>
</organism>
<dbReference type="Pfam" id="PF01753">
    <property type="entry name" value="zf-MYND"/>
    <property type="match status" value="1"/>
</dbReference>
<dbReference type="Gene3D" id="6.10.140.2220">
    <property type="match status" value="1"/>
</dbReference>
<dbReference type="SUPFAM" id="SSF144232">
    <property type="entry name" value="HIT/MYND zinc finger-like"/>
    <property type="match status" value="1"/>
</dbReference>
<feature type="domain" description="MYND-type" evidence="5">
    <location>
        <begin position="15"/>
        <end position="56"/>
    </location>
</feature>
<evidence type="ECO:0000256" key="3">
    <source>
        <dbReference type="ARBA" id="ARBA00022833"/>
    </source>
</evidence>
<name>A0A8H7P9R0_9APHY</name>
<proteinExistence type="predicted"/>
<protein>
    <recommendedName>
        <fullName evidence="5">MYND-type domain-containing protein</fullName>
    </recommendedName>
</protein>
<keyword evidence="3" id="KW-0862">Zinc</keyword>
<dbReference type="InterPro" id="IPR002893">
    <property type="entry name" value="Znf_MYND"/>
</dbReference>
<dbReference type="PROSITE" id="PS50865">
    <property type="entry name" value="ZF_MYND_2"/>
    <property type="match status" value="1"/>
</dbReference>
<dbReference type="GO" id="GO:0008270">
    <property type="term" value="F:zinc ion binding"/>
    <property type="evidence" value="ECO:0007669"/>
    <property type="project" value="UniProtKB-KW"/>
</dbReference>
<keyword evidence="2 4" id="KW-0863">Zinc-finger</keyword>
<comment type="caution">
    <text evidence="6">The sequence shown here is derived from an EMBL/GenBank/DDBJ whole genome shotgun (WGS) entry which is preliminary data.</text>
</comment>
<evidence type="ECO:0000313" key="6">
    <source>
        <dbReference type="EMBL" id="KAF9820566.1"/>
    </source>
</evidence>